<dbReference type="GO" id="GO:0000981">
    <property type="term" value="F:DNA-binding transcription factor activity, RNA polymerase II-specific"/>
    <property type="evidence" value="ECO:0007669"/>
    <property type="project" value="InterPro"/>
</dbReference>
<evidence type="ECO:0000256" key="5">
    <source>
        <dbReference type="ARBA" id="ARBA00022833"/>
    </source>
</evidence>
<dbReference type="FunFam" id="3.30.160.60:FF:000446">
    <property type="entry name" value="Zinc finger protein"/>
    <property type="match status" value="1"/>
</dbReference>
<dbReference type="Proteomes" id="UP001285354">
    <property type="component" value="Unassembled WGS sequence"/>
</dbReference>
<evidence type="ECO:0000256" key="6">
    <source>
        <dbReference type="ARBA" id="ARBA00023242"/>
    </source>
</evidence>
<dbReference type="PROSITE" id="PS00028">
    <property type="entry name" value="ZINC_FINGER_C2H2_1"/>
    <property type="match status" value="1"/>
</dbReference>
<evidence type="ECO:0000256" key="4">
    <source>
        <dbReference type="ARBA" id="ARBA00022771"/>
    </source>
</evidence>
<feature type="compositionally biased region" description="Low complexity" evidence="8">
    <location>
        <begin position="29"/>
        <end position="41"/>
    </location>
</feature>
<dbReference type="Pfam" id="PF04082">
    <property type="entry name" value="Fungal_trans"/>
    <property type="match status" value="1"/>
</dbReference>
<sequence>MDEVESTANLKRPPKPKPKPKLVGGSGSESGSANRNGSGSRFECAKCPKTFSRIENLTRHQANHDDIGKFPCVVCKKRFTRSDLLNRHRRIHGPQPESLHVMKTEPASPSPDQRLDSSPVSHNGSWSASLTALSPSAIYQQATSPSQSIGVYQQATTGILPQREGYQHLLQPGPTPVPGLATGLPGLTSLMEAALAPQDNFSFTPAEDVNPSLWDGFMQFGENTSMYMGSYDADMSWTLDYLPLENSPNSLLDQDMLNVFDDYVDPYRYQVQQQFEPQLPANEAGDAEEEEEDSGDWPDQVEKPTKPARFARTIPIQLRQVSWQSVIDEARASGILANTILPTHHATDQLRNTLLDTLKESNLQNEVSRPDMLFPPAEALDYFLRLYVRYIQPRFPVLHLPTFDLYSSPPLLLVAMMLLGSSHSKIDGGRFSRLFYEHLRIACIRKQEIDKIWLRSIDNLLTYFLLCLAGTWSGSKHSYEFAEGGRGILVTAARRSRLLDNRPVASVDIGPYQRPGRTQMEAVWLAWIETEKRKRLGLSIYIFDCQYPALFNNQPYVSKAETTNCVFPCSEELWEAHSSEMWKMLVGPPDMPPPTYYLHALNCCLLRKWIRPAPPIVRAGEFGKIVLIYALHTHIFEWRQATSMLNPTGLMGTFGNSAHDMGDGLRERRKWLIDGLDSFAECYKNPATSTAALLLHYLGYVSLDVSLSDMHLLAGRSVNRNDGCFAEENLKFWANSTISEGTMGHVYAMLQLCHQCIDSGVAADASYEIAVSLFTGGIVCWAFAKLKLGGRQRLEKTCRDGGEVGSMAEGMEQYVEQVRMASSALRRMGCWRMCSIFGRILEGFKEKM</sequence>
<evidence type="ECO:0000256" key="2">
    <source>
        <dbReference type="ARBA" id="ARBA00022723"/>
    </source>
</evidence>
<gene>
    <name evidence="10" type="ORF">QTJ16_006552</name>
</gene>
<comment type="caution">
    <text evidence="10">The sequence shown here is derived from an EMBL/GenBank/DDBJ whole genome shotgun (WGS) entry which is preliminary data.</text>
</comment>
<accession>A0AAD9SSM0</accession>
<dbReference type="CDD" id="cd12148">
    <property type="entry name" value="fungal_TF_MHR"/>
    <property type="match status" value="1"/>
</dbReference>
<evidence type="ECO:0000256" key="3">
    <source>
        <dbReference type="ARBA" id="ARBA00022737"/>
    </source>
</evidence>
<evidence type="ECO:0000256" key="1">
    <source>
        <dbReference type="ARBA" id="ARBA00004123"/>
    </source>
</evidence>
<dbReference type="SUPFAM" id="SSF57667">
    <property type="entry name" value="beta-beta-alpha zinc fingers"/>
    <property type="match status" value="1"/>
</dbReference>
<feature type="region of interest" description="Disordered" evidence="8">
    <location>
        <begin position="1"/>
        <end position="43"/>
    </location>
</feature>
<feature type="region of interest" description="Disordered" evidence="8">
    <location>
        <begin position="280"/>
        <end position="304"/>
    </location>
</feature>
<feature type="compositionally biased region" description="Polar residues" evidence="8">
    <location>
        <begin position="116"/>
        <end position="126"/>
    </location>
</feature>
<dbReference type="PANTHER" id="PTHR40626">
    <property type="entry name" value="MIP31509P"/>
    <property type="match status" value="1"/>
</dbReference>
<dbReference type="SMART" id="SM00355">
    <property type="entry name" value="ZnF_C2H2"/>
    <property type="match status" value="2"/>
</dbReference>
<name>A0AAD9SSM0_9HELO</name>
<keyword evidence="5" id="KW-0862">Zinc</keyword>
<dbReference type="GO" id="GO:0000978">
    <property type="term" value="F:RNA polymerase II cis-regulatory region sequence-specific DNA binding"/>
    <property type="evidence" value="ECO:0007669"/>
    <property type="project" value="InterPro"/>
</dbReference>
<feature type="region of interest" description="Disordered" evidence="8">
    <location>
        <begin position="86"/>
        <end position="126"/>
    </location>
</feature>
<evidence type="ECO:0000256" key="7">
    <source>
        <dbReference type="PROSITE-ProRule" id="PRU00042"/>
    </source>
</evidence>
<feature type="compositionally biased region" description="Acidic residues" evidence="8">
    <location>
        <begin position="285"/>
        <end position="296"/>
    </location>
</feature>
<evidence type="ECO:0000313" key="11">
    <source>
        <dbReference type="Proteomes" id="UP001285354"/>
    </source>
</evidence>
<keyword evidence="3" id="KW-0677">Repeat</keyword>
<dbReference type="Gene3D" id="3.30.160.60">
    <property type="entry name" value="Classic Zinc Finger"/>
    <property type="match status" value="2"/>
</dbReference>
<dbReference type="InterPro" id="IPR051059">
    <property type="entry name" value="VerF-like"/>
</dbReference>
<keyword evidence="2" id="KW-0479">Metal-binding</keyword>
<keyword evidence="4 7" id="KW-0863">Zinc-finger</keyword>
<dbReference type="PROSITE" id="PS50157">
    <property type="entry name" value="ZINC_FINGER_C2H2_2"/>
    <property type="match status" value="2"/>
</dbReference>
<evidence type="ECO:0000313" key="10">
    <source>
        <dbReference type="EMBL" id="KAK2623918.1"/>
    </source>
</evidence>
<dbReference type="GO" id="GO:0000785">
    <property type="term" value="C:chromatin"/>
    <property type="evidence" value="ECO:0007669"/>
    <property type="project" value="TreeGrafter"/>
</dbReference>
<dbReference type="InterPro" id="IPR036236">
    <property type="entry name" value="Znf_C2H2_sf"/>
</dbReference>
<evidence type="ECO:0000259" key="9">
    <source>
        <dbReference type="PROSITE" id="PS50157"/>
    </source>
</evidence>
<dbReference type="GO" id="GO:0006351">
    <property type="term" value="P:DNA-templated transcription"/>
    <property type="evidence" value="ECO:0007669"/>
    <property type="project" value="InterPro"/>
</dbReference>
<organism evidence="10 11">
    <name type="scientific">Diplocarpon rosae</name>
    <dbReference type="NCBI Taxonomy" id="946125"/>
    <lineage>
        <taxon>Eukaryota</taxon>
        <taxon>Fungi</taxon>
        <taxon>Dikarya</taxon>
        <taxon>Ascomycota</taxon>
        <taxon>Pezizomycotina</taxon>
        <taxon>Leotiomycetes</taxon>
        <taxon>Helotiales</taxon>
        <taxon>Drepanopezizaceae</taxon>
        <taxon>Diplocarpon</taxon>
    </lineage>
</organism>
<reference evidence="10" key="1">
    <citation type="submission" date="2023-06" db="EMBL/GenBank/DDBJ databases">
        <title>Draft genome of Marssonina rosae.</title>
        <authorList>
            <person name="Cheng Q."/>
        </authorList>
    </citation>
    <scope>NUCLEOTIDE SEQUENCE</scope>
    <source>
        <strain evidence="10">R4</strain>
    </source>
</reference>
<dbReference type="GO" id="GO:0008270">
    <property type="term" value="F:zinc ion binding"/>
    <property type="evidence" value="ECO:0007669"/>
    <property type="project" value="UniProtKB-KW"/>
</dbReference>
<dbReference type="InterPro" id="IPR007219">
    <property type="entry name" value="XnlR_reg_dom"/>
</dbReference>
<feature type="domain" description="C2H2-type" evidence="9">
    <location>
        <begin position="70"/>
        <end position="97"/>
    </location>
</feature>
<dbReference type="PANTHER" id="PTHR40626:SF35">
    <property type="entry name" value="FINGER DOMAIN PROTEIN, PUTATIVE-RELATED"/>
    <property type="match status" value="1"/>
</dbReference>
<proteinExistence type="predicted"/>
<dbReference type="GO" id="GO:0005634">
    <property type="term" value="C:nucleus"/>
    <property type="evidence" value="ECO:0007669"/>
    <property type="project" value="UniProtKB-SubCell"/>
</dbReference>
<keyword evidence="11" id="KW-1185">Reference proteome</keyword>
<dbReference type="AlphaFoldDB" id="A0AAD9SSM0"/>
<dbReference type="EMBL" id="JAUBYV010000011">
    <property type="protein sequence ID" value="KAK2623918.1"/>
    <property type="molecule type" value="Genomic_DNA"/>
</dbReference>
<keyword evidence="6" id="KW-0539">Nucleus</keyword>
<evidence type="ECO:0000256" key="8">
    <source>
        <dbReference type="SAM" id="MobiDB-lite"/>
    </source>
</evidence>
<protein>
    <recommendedName>
        <fullName evidence="9">C2H2-type domain-containing protein</fullName>
    </recommendedName>
</protein>
<dbReference type="InterPro" id="IPR013087">
    <property type="entry name" value="Znf_C2H2_type"/>
</dbReference>
<comment type="subcellular location">
    <subcellularLocation>
        <location evidence="1">Nucleus</location>
    </subcellularLocation>
</comment>
<feature type="domain" description="C2H2-type" evidence="9">
    <location>
        <begin position="42"/>
        <end position="64"/>
    </location>
</feature>
<dbReference type="Pfam" id="PF00096">
    <property type="entry name" value="zf-C2H2"/>
    <property type="match status" value="2"/>
</dbReference>